<name>A0A9P1GRV3_9DINO</name>
<keyword evidence="7" id="KW-1185">Reference proteome</keyword>
<feature type="compositionally biased region" description="Basic and acidic residues" evidence="2">
    <location>
        <begin position="1275"/>
        <end position="1289"/>
    </location>
</feature>
<evidence type="ECO:0000313" key="5">
    <source>
        <dbReference type="EMBL" id="CAL1173235.1"/>
    </source>
</evidence>
<dbReference type="EMBL" id="CAMXCT030006777">
    <property type="protein sequence ID" value="CAL4807172.1"/>
    <property type="molecule type" value="Genomic_DNA"/>
</dbReference>
<dbReference type="InterPro" id="IPR013762">
    <property type="entry name" value="Integrase-like_cat_sf"/>
</dbReference>
<feature type="compositionally biased region" description="Polar residues" evidence="2">
    <location>
        <begin position="733"/>
        <end position="743"/>
    </location>
</feature>
<protein>
    <submittedName>
        <fullName evidence="6">PUB domain-containing protein</fullName>
    </submittedName>
</protein>
<gene>
    <name evidence="4" type="ORF">C1SCF055_LOCUS44323</name>
</gene>
<feature type="compositionally biased region" description="Basic and acidic residues" evidence="2">
    <location>
        <begin position="2083"/>
        <end position="2101"/>
    </location>
</feature>
<evidence type="ECO:0000256" key="1">
    <source>
        <dbReference type="ARBA" id="ARBA00023172"/>
    </source>
</evidence>
<feature type="region of interest" description="Disordered" evidence="2">
    <location>
        <begin position="976"/>
        <end position="1005"/>
    </location>
</feature>
<dbReference type="GO" id="GO:0003677">
    <property type="term" value="F:DNA binding"/>
    <property type="evidence" value="ECO:0007669"/>
    <property type="project" value="InterPro"/>
</dbReference>
<dbReference type="Gene3D" id="1.10.443.10">
    <property type="entry name" value="Intergrase catalytic core"/>
    <property type="match status" value="1"/>
</dbReference>
<keyword evidence="3" id="KW-0812">Transmembrane</keyword>
<feature type="region of interest" description="Disordered" evidence="2">
    <location>
        <begin position="2074"/>
        <end position="2101"/>
    </location>
</feature>
<feature type="region of interest" description="Disordered" evidence="2">
    <location>
        <begin position="2114"/>
        <end position="2135"/>
    </location>
</feature>
<dbReference type="Proteomes" id="UP001152797">
    <property type="component" value="Unassembled WGS sequence"/>
</dbReference>
<evidence type="ECO:0000256" key="2">
    <source>
        <dbReference type="SAM" id="MobiDB-lite"/>
    </source>
</evidence>
<organism evidence="4">
    <name type="scientific">Cladocopium goreaui</name>
    <dbReference type="NCBI Taxonomy" id="2562237"/>
    <lineage>
        <taxon>Eukaryota</taxon>
        <taxon>Sar</taxon>
        <taxon>Alveolata</taxon>
        <taxon>Dinophyceae</taxon>
        <taxon>Suessiales</taxon>
        <taxon>Symbiodiniaceae</taxon>
        <taxon>Cladocopium</taxon>
    </lineage>
</organism>
<proteinExistence type="predicted"/>
<feature type="region of interest" description="Disordered" evidence="2">
    <location>
        <begin position="732"/>
        <end position="768"/>
    </location>
</feature>
<sequence>MRLLLKLSKQGGEAELFAGARAVPVALGLTPKLQALRAQSDGETKDESIPLWQPLAAWMFEAKVPDASNVWHHQQATDLTSMGSDVQDLVLKFWDLYRKDEDNTITEEDFAQLSLRFLRIFLPGLTQEEEKHLCQNCWQEAAAGRRRLSFLGFFPYLVRLVQSWTDSSDPNDYVEFLQNLLDRCTCFQVAGQEQPVFPKRLVTFRAAQRGDDLGDGRLGPVGGGSLDLPPPSFWSGGCLGFGVVLALTLCVAPRSVWPLVPVSLRPTCMSQPSSNHDVGIELHISLPEGIQVTVRAPTSSAGVAADLLGYISLFQASAPSVRSDRSFEVVSSVAESVRNSPPRERPVESRDSILRSFAGCPSRLFVHSPRLCGSTLSGKDRVARAWLAGQWAGAVRSGRIGSPNRTPAIDLRSRFYAVLRAPGLAGPTIFRSSASYWRCVGNLEESSAISQSFPSEVEARIYLEAAGETDIEFVESLTLDSLVTLQSDVEPYVLDWPAAEPGSVAEALVLVTHIRPGGFLAAVPVGFIPEEVLAVGNSSQPPGPVGPSTVIVVPGSMLDNGTLVPVGSPVSVVVVDFSQDLLPTFTSPSTQISHAVPTPLDLLSRIQEWLEAGGDSGLGYATAGGEDIDGVPLEEEDFADATPGSPLSAVPKLPTKSRKAKPTVPGPGRPTSAEKRPTVASLASSLQELIQVNSGLTQQIQSLSLRQQQLERRATPPPQTLATPQTLLSQPLSSALVSQSHQPSAVAKAIGTPPRTSAGLTPGLLRSPLIQPPELTELEEEKLEHPPSTSRDPLAHAVLAQSKALTALVSQISSQSSDPLLDLGEGGRAKLQAELAAQRGSFFSSVLTAMARRMQPTSSAEGTPEELMAKGVSGSRYLERFGGFGKHRELGCLQHQVMTIMDFLQVGNLQAARDPTALLAVTIDQAALDNGRFDLANVLCLQEEPPSTVFSHKPANVLSRTRAFTPLASQQWITLSTPRQSPAKAQSKEKREGGRKMGQQCSGPTTGARGLKWHMKVPYEPEGGGGPVSNPLTSQVTFLQWMTCLPRWILQTRTKLASCLARSFAILRRSSGTASALFPLPLPSLDCFRGSGPGLSCRRLKSVCRDRLLNIWTLVLDFLFLGRWPSNDELRRRPSNAQEKVFHRLRTFLSACGDTQESFDLCPGRSSPELGSALFHLEAFCQTCQDLSSGYMEADTLPFKQPGPLLSVEKHPELQPYRSLDASRLKIVGEGNWNMEAYLDGPLGLLCLMPDPIAPGLFSRVFNAFKDRDRDRQIGDRRLPNLSEHHVDGPSKQLPQGPQLTSVRVPRFTHLLRGSVTDRRDFYHQAAVTLERAQSNMLPFAYPTEAFVGTQAYAGLLERSNLKPPRAREIAGDQLDCRSAPKQPKRHSLVPEREFRFLVFLLDAVFLTRRCPGGHAHVKVEGSYTKASAIYVDGLAWHVGEAFHRALKAIEAKELLVPDVQGQETVLANDVMASSRWHTVRAWFWKRCSHINVLELAAAVSVLGSVAQSRSSVRFASFLDSSVCRGALAKGRSASYALQPGLKRACAWCVAFDLYPAWPFSPTRLNVADDPSRGTEPRQPVALSLVRQDGLMLSASVASGLRRFTANWCRLCLLVLLTQPAPALGSSVYHFGFQSEWPAMLLSVCAWVVVTVFCSLLLSCGLSFVVPLRVGCKFNRPYGLLKTHPLRKPVRVAMVVALLLSSASAMPLMPGTETERQRVIRRDGASLVATRAIKQQTRDRRKVYLDWFRQWLWSEKKVSFRYLIDQKPPDPEKLSELLVEYGKALFHAGKAYGVYAETINSVAVERPLVRRQLTSAWDLAFAWLADEPHAHHPAMPLSLMAAMVVVALYWGWPFEASVILMSWTGVMRIGEVLSACRKDVVFPSDAAPGTSFMLIIIRTPKTRGRSAHHQAARIDQVDVIRFLESMYKDAPENSAIWPYSAATLRKRFRHLLEALELPSTKGFSGRPFGLGSMRPGGATWMLHQTESPEYVRRRGRWLSSRVMEIYLQEVLVTTFLEKLRPRTRFLIELCAGEFAIVIDRVITFLDTGIPPKAWFSLLKSSGDIPTENVRKAGINGSNFSHPGDQHMDWHDETPVQDSEKGSCDILGCKKSIGGFRGSSLPPPPAQSELLRRQQF</sequence>
<keyword evidence="3" id="KW-1133">Transmembrane helix</keyword>
<dbReference type="InterPro" id="IPR011010">
    <property type="entry name" value="DNA_brk_join_enz"/>
</dbReference>
<evidence type="ECO:0000313" key="4">
    <source>
        <dbReference type="EMBL" id="CAI4019860.1"/>
    </source>
</evidence>
<feature type="transmembrane region" description="Helical" evidence="3">
    <location>
        <begin position="1639"/>
        <end position="1668"/>
    </location>
</feature>
<feature type="transmembrane region" description="Helical" evidence="3">
    <location>
        <begin position="1689"/>
        <end position="1709"/>
    </location>
</feature>
<feature type="region of interest" description="Disordered" evidence="2">
    <location>
        <begin position="636"/>
        <end position="680"/>
    </location>
</feature>
<accession>A0A9P1GRV3</accession>
<feature type="compositionally biased region" description="Basic and acidic residues" evidence="2">
    <location>
        <begin position="986"/>
        <end position="995"/>
    </location>
</feature>
<evidence type="ECO:0000313" key="6">
    <source>
        <dbReference type="EMBL" id="CAL4807172.1"/>
    </source>
</evidence>
<comment type="caution">
    <text evidence="4">The sequence shown here is derived from an EMBL/GenBank/DDBJ whole genome shotgun (WGS) entry which is preliminary data.</text>
</comment>
<dbReference type="GO" id="GO:0015074">
    <property type="term" value="P:DNA integration"/>
    <property type="evidence" value="ECO:0007669"/>
    <property type="project" value="InterPro"/>
</dbReference>
<dbReference type="CDD" id="cd00397">
    <property type="entry name" value="DNA_BRE_C"/>
    <property type="match status" value="1"/>
</dbReference>
<dbReference type="GO" id="GO:0006310">
    <property type="term" value="P:DNA recombination"/>
    <property type="evidence" value="ECO:0007669"/>
    <property type="project" value="UniProtKB-KW"/>
</dbReference>
<reference evidence="4" key="1">
    <citation type="submission" date="2022-10" db="EMBL/GenBank/DDBJ databases">
        <authorList>
            <person name="Chen Y."/>
            <person name="Dougan E. K."/>
            <person name="Chan C."/>
            <person name="Rhodes N."/>
            <person name="Thang M."/>
        </authorList>
    </citation>
    <scope>NUCLEOTIDE SEQUENCE</scope>
</reference>
<keyword evidence="3" id="KW-0472">Membrane</keyword>
<dbReference type="EMBL" id="CAMXCT010006777">
    <property type="protein sequence ID" value="CAI4019860.1"/>
    <property type="molecule type" value="Genomic_DNA"/>
</dbReference>
<feature type="region of interest" description="Disordered" evidence="2">
    <location>
        <begin position="1275"/>
        <end position="1299"/>
    </location>
</feature>
<evidence type="ECO:0000313" key="7">
    <source>
        <dbReference type="Proteomes" id="UP001152797"/>
    </source>
</evidence>
<keyword evidence="1" id="KW-0233">DNA recombination</keyword>
<dbReference type="EMBL" id="CAMXCT020006777">
    <property type="protein sequence ID" value="CAL1173235.1"/>
    <property type="molecule type" value="Genomic_DNA"/>
</dbReference>
<evidence type="ECO:0000256" key="3">
    <source>
        <dbReference type="SAM" id="Phobius"/>
    </source>
</evidence>
<dbReference type="SUPFAM" id="SSF56349">
    <property type="entry name" value="DNA breaking-rejoining enzymes"/>
    <property type="match status" value="1"/>
</dbReference>
<reference evidence="5" key="2">
    <citation type="submission" date="2024-04" db="EMBL/GenBank/DDBJ databases">
        <authorList>
            <person name="Chen Y."/>
            <person name="Shah S."/>
            <person name="Dougan E. K."/>
            <person name="Thang M."/>
            <person name="Chan C."/>
        </authorList>
    </citation>
    <scope>NUCLEOTIDE SEQUENCE [LARGE SCALE GENOMIC DNA]</scope>
</reference>